<dbReference type="Proteomes" id="UP001153076">
    <property type="component" value="Unassembled WGS sequence"/>
</dbReference>
<proteinExistence type="predicted"/>
<reference evidence="1" key="1">
    <citation type="submission" date="2022-04" db="EMBL/GenBank/DDBJ databases">
        <title>Carnegiea gigantea Genome sequencing and assembly v2.</title>
        <authorList>
            <person name="Copetti D."/>
            <person name="Sanderson M.J."/>
            <person name="Burquez A."/>
            <person name="Wojciechowski M.F."/>
        </authorList>
    </citation>
    <scope>NUCLEOTIDE SEQUENCE</scope>
    <source>
        <strain evidence="1">SGP5-SGP5p</strain>
        <tissue evidence="1">Aerial part</tissue>
    </source>
</reference>
<keyword evidence="2" id="KW-1185">Reference proteome</keyword>
<evidence type="ECO:0000313" key="2">
    <source>
        <dbReference type="Proteomes" id="UP001153076"/>
    </source>
</evidence>
<comment type="caution">
    <text evidence="1">The sequence shown here is derived from an EMBL/GenBank/DDBJ whole genome shotgun (WGS) entry which is preliminary data.</text>
</comment>
<evidence type="ECO:0000313" key="1">
    <source>
        <dbReference type="EMBL" id="KAJ8428411.1"/>
    </source>
</evidence>
<dbReference type="AlphaFoldDB" id="A0A9Q1GWU3"/>
<sequence length="210" mass="24220">MGVVVLKGHSLKMVMSQPMIPLTDKLGSHGQEKKRYEREPFHIRITMRKVALMSAGVNANFFDAMILEKVNTEPNGDEKFLITPSFYPVLHRLVTLRRNWGVNFKFHGLSNFMVGAIEWTESVNIYRDVGVSCYPCHFDRDMWIAFCELWGPLTNTLHYGAGGVGISLYGLRELSSHVYWNWWLNHFYRGELTWGAFTKESEKRISSSPP</sequence>
<gene>
    <name evidence="1" type="ORF">Cgig2_024557</name>
</gene>
<protein>
    <submittedName>
        <fullName evidence="1">Uncharacterized protein</fullName>
    </submittedName>
</protein>
<dbReference type="EMBL" id="JAKOGI010001009">
    <property type="protein sequence ID" value="KAJ8428411.1"/>
    <property type="molecule type" value="Genomic_DNA"/>
</dbReference>
<accession>A0A9Q1GWU3</accession>
<name>A0A9Q1GWU3_9CARY</name>
<organism evidence="1 2">
    <name type="scientific">Carnegiea gigantea</name>
    <dbReference type="NCBI Taxonomy" id="171969"/>
    <lineage>
        <taxon>Eukaryota</taxon>
        <taxon>Viridiplantae</taxon>
        <taxon>Streptophyta</taxon>
        <taxon>Embryophyta</taxon>
        <taxon>Tracheophyta</taxon>
        <taxon>Spermatophyta</taxon>
        <taxon>Magnoliopsida</taxon>
        <taxon>eudicotyledons</taxon>
        <taxon>Gunneridae</taxon>
        <taxon>Pentapetalae</taxon>
        <taxon>Caryophyllales</taxon>
        <taxon>Cactineae</taxon>
        <taxon>Cactaceae</taxon>
        <taxon>Cactoideae</taxon>
        <taxon>Echinocereeae</taxon>
        <taxon>Carnegiea</taxon>
    </lineage>
</organism>